<dbReference type="WBParaSite" id="ES5_v2.g20125.t1">
    <property type="protein sequence ID" value="ES5_v2.g20125.t1"/>
    <property type="gene ID" value="ES5_v2.g20125"/>
</dbReference>
<dbReference type="Proteomes" id="UP000887579">
    <property type="component" value="Unplaced"/>
</dbReference>
<evidence type="ECO:0000313" key="1">
    <source>
        <dbReference type="Proteomes" id="UP000887579"/>
    </source>
</evidence>
<evidence type="ECO:0000313" key="2">
    <source>
        <dbReference type="WBParaSite" id="ES5_v2.g20125.t1"/>
    </source>
</evidence>
<name>A0AC34FS54_9BILA</name>
<accession>A0AC34FS54</accession>
<reference evidence="2" key="1">
    <citation type="submission" date="2022-11" db="UniProtKB">
        <authorList>
            <consortium name="WormBaseParasite"/>
        </authorList>
    </citation>
    <scope>IDENTIFICATION</scope>
</reference>
<organism evidence="1 2">
    <name type="scientific">Panagrolaimus sp. ES5</name>
    <dbReference type="NCBI Taxonomy" id="591445"/>
    <lineage>
        <taxon>Eukaryota</taxon>
        <taxon>Metazoa</taxon>
        <taxon>Ecdysozoa</taxon>
        <taxon>Nematoda</taxon>
        <taxon>Chromadorea</taxon>
        <taxon>Rhabditida</taxon>
        <taxon>Tylenchina</taxon>
        <taxon>Panagrolaimomorpha</taxon>
        <taxon>Panagrolaimoidea</taxon>
        <taxon>Panagrolaimidae</taxon>
        <taxon>Panagrolaimus</taxon>
    </lineage>
</organism>
<protein>
    <submittedName>
        <fullName evidence="2">Uncharacterized protein</fullName>
    </submittedName>
</protein>
<sequence>MYESDVESCYEGSTARSTLSQQSLSQYSLQPSETAVDVAFDVDADVNDDIESIALSLITCATSVSEYSCLPSETNVSMSQLDLDREDLQSSAPFIDTDEADGFVYSSYELGPAETNVEIENCEMLYPQRFFPQLFAPEREGCDTPAPPQMFASVVPFIQ</sequence>
<proteinExistence type="predicted"/>